<comment type="subcellular location">
    <subcellularLocation>
        <location evidence="1">Secreted</location>
    </subcellularLocation>
</comment>
<dbReference type="GO" id="GO:0001503">
    <property type="term" value="P:ossification"/>
    <property type="evidence" value="ECO:0007669"/>
    <property type="project" value="TreeGrafter"/>
</dbReference>
<feature type="compositionally biased region" description="Basic and acidic residues" evidence="8">
    <location>
        <begin position="94"/>
        <end position="108"/>
    </location>
</feature>
<gene>
    <name evidence="11" type="ORF">IHE44_0001223</name>
    <name evidence="10" type="ORF">IHE44_010856</name>
</gene>
<feature type="domain" description="C-type lectin" evidence="9">
    <location>
        <begin position="197"/>
        <end position="305"/>
    </location>
</feature>
<protein>
    <recommendedName>
        <fullName evidence="9">C-type lectin domain-containing protein</fullName>
    </recommendedName>
</protein>
<evidence type="ECO:0000313" key="10">
    <source>
        <dbReference type="EMBL" id="KAG0121549.1"/>
    </source>
</evidence>
<evidence type="ECO:0000259" key="9">
    <source>
        <dbReference type="PROSITE" id="PS50041"/>
    </source>
</evidence>
<dbReference type="InterPro" id="IPR033990">
    <property type="entry name" value="Collectin_CTLD"/>
</dbReference>
<dbReference type="Gene3D" id="3.10.100.10">
    <property type="entry name" value="Mannose-Binding Protein A, subunit A"/>
    <property type="match status" value="1"/>
</dbReference>
<evidence type="ECO:0000256" key="3">
    <source>
        <dbReference type="ARBA" id="ARBA00022729"/>
    </source>
</evidence>
<sequence length="372" mass="41028">MLVRSMTPSETKILTKVLVMAADHLRDFPALGAPKFIQYSKATSNILLSLVTVLLKRKLEFFLGRDCTQIFGFDVDNRPTTDVCSTHTILPGPKGDEGEKGDRGEVGKQGKVGPKGSKGNKGPVGDVGDQGMLGKIGPIGGKGDKGAKGLPGVSGKKGKAGTVCDCGRYRRFVGQLNINVARLNTSIKFVKNGIRETDEKFYYIVKEEKNYREALIHCRDRGGSLAMPKDEATNALIADYISNSGLFRAFIGLNDMEREGQFVYADNSPLQNYSNWKQGEPHDPAGHEDCVEMLSTGEWNDSECQVTIYFDAYTYNGLFTILLTVIRLFKKNPKSSTTQFRSPNIRNQKVNNNLWQAGIRKSRPESGLIQDS</sequence>
<dbReference type="EMBL" id="JADDUC020000001">
    <property type="protein sequence ID" value="KAI1243592.1"/>
    <property type="molecule type" value="Genomic_DNA"/>
</dbReference>
<keyword evidence="3" id="KW-0732">Signal</keyword>
<evidence type="ECO:0000313" key="11">
    <source>
        <dbReference type="EMBL" id="KAI1243592.1"/>
    </source>
</evidence>
<comment type="caution">
    <text evidence="10">The sequence shown here is derived from an EMBL/GenBank/DDBJ whole genome shotgun (WGS) entry which is preliminary data.</text>
</comment>
<keyword evidence="2" id="KW-0964">Secreted</keyword>
<dbReference type="CDD" id="cd03591">
    <property type="entry name" value="CLECT_collectin_like"/>
    <property type="match status" value="1"/>
</dbReference>
<dbReference type="AlphaFoldDB" id="A0A835TZ59"/>
<reference evidence="11 12" key="2">
    <citation type="journal article" date="2021" name="J. Hered.">
        <title>Feather Gene Expression Elucidates the Developmental Basis of Plumage Iridescence in African Starlings.</title>
        <authorList>
            <person name="Rubenstein D.R."/>
            <person name="Corvelo A."/>
            <person name="MacManes M.D."/>
            <person name="Maia R."/>
            <person name="Narzisi G."/>
            <person name="Rousaki A."/>
            <person name="Vandenabeele P."/>
            <person name="Shawkey M.D."/>
            <person name="Solomon J."/>
        </authorList>
    </citation>
    <scope>NUCLEOTIDE SEQUENCE [LARGE SCALE GENOMIC DNA]</scope>
    <source>
        <strain evidence="11">SS15</strain>
    </source>
</reference>
<evidence type="ECO:0000313" key="12">
    <source>
        <dbReference type="Proteomes" id="UP000618051"/>
    </source>
</evidence>
<organism evidence="10">
    <name type="scientific">Lamprotornis superbus</name>
    <dbReference type="NCBI Taxonomy" id="245042"/>
    <lineage>
        <taxon>Eukaryota</taxon>
        <taxon>Metazoa</taxon>
        <taxon>Chordata</taxon>
        <taxon>Craniata</taxon>
        <taxon>Vertebrata</taxon>
        <taxon>Euteleostomi</taxon>
        <taxon>Archelosauria</taxon>
        <taxon>Archosauria</taxon>
        <taxon>Dinosauria</taxon>
        <taxon>Saurischia</taxon>
        <taxon>Theropoda</taxon>
        <taxon>Coelurosauria</taxon>
        <taxon>Aves</taxon>
        <taxon>Neognathae</taxon>
        <taxon>Neoaves</taxon>
        <taxon>Telluraves</taxon>
        <taxon>Australaves</taxon>
        <taxon>Passeriformes</taxon>
        <taxon>Sturnidae</taxon>
        <taxon>Lamprotornis</taxon>
    </lineage>
</organism>
<dbReference type="GO" id="GO:0008083">
    <property type="term" value="F:growth factor activity"/>
    <property type="evidence" value="ECO:0007669"/>
    <property type="project" value="TreeGrafter"/>
</dbReference>
<dbReference type="Proteomes" id="UP000618051">
    <property type="component" value="Unassembled WGS sequence"/>
</dbReference>
<evidence type="ECO:0000256" key="5">
    <source>
        <dbReference type="ARBA" id="ARBA00022837"/>
    </source>
</evidence>
<dbReference type="SMART" id="SM00034">
    <property type="entry name" value="CLECT"/>
    <property type="match status" value="1"/>
</dbReference>
<dbReference type="GO" id="GO:0005581">
    <property type="term" value="C:collagen trimer"/>
    <property type="evidence" value="ECO:0007669"/>
    <property type="project" value="UniProtKB-KW"/>
</dbReference>
<accession>A0A835TZ59</accession>
<dbReference type="Pfam" id="PF00059">
    <property type="entry name" value="Lectin_C"/>
    <property type="match status" value="1"/>
</dbReference>
<dbReference type="SUPFAM" id="SSF56436">
    <property type="entry name" value="C-type lectin-like"/>
    <property type="match status" value="1"/>
</dbReference>
<dbReference type="Pfam" id="PF01391">
    <property type="entry name" value="Collagen"/>
    <property type="match status" value="1"/>
</dbReference>
<keyword evidence="5" id="KW-0106">Calcium</keyword>
<dbReference type="InterPro" id="IPR051663">
    <property type="entry name" value="CLec_Tetranectin-domain"/>
</dbReference>
<dbReference type="InterPro" id="IPR008160">
    <property type="entry name" value="Collagen"/>
</dbReference>
<name>A0A835TZ59_9PASS</name>
<keyword evidence="6" id="KW-0176">Collagen</keyword>
<reference evidence="10" key="1">
    <citation type="submission" date="2020-10" db="EMBL/GenBank/DDBJ databases">
        <title>Feather gene expression reveals the developmental basis of iridescence in African starlings.</title>
        <authorList>
            <person name="Rubenstein D.R."/>
        </authorList>
    </citation>
    <scope>NUCLEOTIDE SEQUENCE</scope>
    <source>
        <strain evidence="10">SS15</strain>
        <tissue evidence="10">Liver</tissue>
    </source>
</reference>
<evidence type="ECO:0000256" key="6">
    <source>
        <dbReference type="ARBA" id="ARBA00023119"/>
    </source>
</evidence>
<evidence type="ECO:0000256" key="7">
    <source>
        <dbReference type="ARBA" id="ARBA00023180"/>
    </source>
</evidence>
<dbReference type="GO" id="GO:0005615">
    <property type="term" value="C:extracellular space"/>
    <property type="evidence" value="ECO:0007669"/>
    <property type="project" value="TreeGrafter"/>
</dbReference>
<dbReference type="InterPro" id="IPR016186">
    <property type="entry name" value="C-type_lectin-like/link_sf"/>
</dbReference>
<evidence type="ECO:0000256" key="4">
    <source>
        <dbReference type="ARBA" id="ARBA00022734"/>
    </source>
</evidence>
<dbReference type="OrthoDB" id="8066719at2759"/>
<dbReference type="PANTHER" id="PTHR22799">
    <property type="entry name" value="TETRANECTIN-RELATED"/>
    <property type="match status" value="1"/>
</dbReference>
<evidence type="ECO:0000256" key="8">
    <source>
        <dbReference type="SAM" id="MobiDB-lite"/>
    </source>
</evidence>
<evidence type="ECO:0000256" key="2">
    <source>
        <dbReference type="ARBA" id="ARBA00022525"/>
    </source>
</evidence>
<keyword evidence="7" id="KW-0325">Glycoprotein</keyword>
<dbReference type="PROSITE" id="PS50041">
    <property type="entry name" value="C_TYPE_LECTIN_2"/>
    <property type="match status" value="1"/>
</dbReference>
<dbReference type="EMBL" id="JADDUC010000048">
    <property type="protein sequence ID" value="KAG0121549.1"/>
    <property type="molecule type" value="Genomic_DNA"/>
</dbReference>
<dbReference type="GO" id="GO:0030246">
    <property type="term" value="F:carbohydrate binding"/>
    <property type="evidence" value="ECO:0007669"/>
    <property type="project" value="UniProtKB-KW"/>
</dbReference>
<keyword evidence="12" id="KW-1185">Reference proteome</keyword>
<evidence type="ECO:0000256" key="1">
    <source>
        <dbReference type="ARBA" id="ARBA00004613"/>
    </source>
</evidence>
<dbReference type="PANTHER" id="PTHR22799:SF1">
    <property type="entry name" value="C-TYPE LECTIN DOMAIN FAMILY 11 MEMBER A"/>
    <property type="match status" value="1"/>
</dbReference>
<keyword evidence="4" id="KW-0430">Lectin</keyword>
<proteinExistence type="predicted"/>
<dbReference type="InterPro" id="IPR016187">
    <property type="entry name" value="CTDL_fold"/>
</dbReference>
<reference evidence="11" key="3">
    <citation type="submission" date="2022-01" db="EMBL/GenBank/DDBJ databases">
        <authorList>
            <person name="Rubenstein D.R."/>
        </authorList>
    </citation>
    <scope>NUCLEOTIDE SEQUENCE</scope>
    <source>
        <strain evidence="11">SS15</strain>
        <tissue evidence="11">Liver</tissue>
    </source>
</reference>
<feature type="region of interest" description="Disordered" evidence="8">
    <location>
        <begin position="86"/>
        <end position="131"/>
    </location>
</feature>
<dbReference type="InterPro" id="IPR001304">
    <property type="entry name" value="C-type_lectin-like"/>
</dbReference>